<protein>
    <recommendedName>
        <fullName evidence="8">Probable molybdenum cofactor guanylyltransferase</fullName>
        <shortName evidence="8">MoCo guanylyltransferase</shortName>
        <ecNumber evidence="8">2.7.7.77</ecNumber>
    </recommendedName>
    <alternativeName>
        <fullName evidence="8">GTP:molybdopterin guanylyltransferase</fullName>
    </alternativeName>
    <alternativeName>
        <fullName evidence="8">Mo-MPT guanylyltransferase</fullName>
    </alternativeName>
    <alternativeName>
        <fullName evidence="8">Molybdopterin guanylyltransferase</fullName>
    </alternativeName>
    <alternativeName>
        <fullName evidence="8">Molybdopterin-guanine dinucleotide synthase</fullName>
        <shortName evidence="8">MGD synthase</shortName>
    </alternativeName>
</protein>
<dbReference type="Gene3D" id="3.90.550.10">
    <property type="entry name" value="Spore Coat Polysaccharide Biosynthesis Protein SpsA, Chain A"/>
    <property type="match status" value="1"/>
</dbReference>
<comment type="subcellular location">
    <subcellularLocation>
        <location evidence="8">Cytoplasm</location>
    </subcellularLocation>
</comment>
<accession>A6UX28</accession>
<feature type="binding site" evidence="8">
    <location>
        <begin position="11"/>
        <end position="13"/>
    </location>
    <ligand>
        <name>GTP</name>
        <dbReference type="ChEBI" id="CHEBI:37565"/>
    </ligand>
</feature>
<dbReference type="GO" id="GO:0005737">
    <property type="term" value="C:cytoplasm"/>
    <property type="evidence" value="ECO:0007669"/>
    <property type="project" value="UniProtKB-SubCell"/>
</dbReference>
<feature type="binding site" evidence="8">
    <location>
        <position position="23"/>
    </location>
    <ligand>
        <name>GTP</name>
        <dbReference type="ChEBI" id="CHEBI:37565"/>
    </ligand>
</feature>
<evidence type="ECO:0000256" key="4">
    <source>
        <dbReference type="ARBA" id="ARBA00022741"/>
    </source>
</evidence>
<comment type="catalytic activity">
    <reaction evidence="8">
        <text>Mo-molybdopterin + GTP + H(+) = Mo-molybdopterin guanine dinucleotide + diphosphate</text>
        <dbReference type="Rhea" id="RHEA:34243"/>
        <dbReference type="ChEBI" id="CHEBI:15378"/>
        <dbReference type="ChEBI" id="CHEBI:33019"/>
        <dbReference type="ChEBI" id="CHEBI:37565"/>
        <dbReference type="ChEBI" id="CHEBI:71302"/>
        <dbReference type="ChEBI" id="CHEBI:71310"/>
        <dbReference type="EC" id="2.7.7.77"/>
    </reaction>
</comment>
<dbReference type="GO" id="GO:0046872">
    <property type="term" value="F:metal ion binding"/>
    <property type="evidence" value="ECO:0007669"/>
    <property type="project" value="UniProtKB-KW"/>
</dbReference>
<dbReference type="KEGG" id="mae:Maeo_1474"/>
<evidence type="ECO:0000256" key="1">
    <source>
        <dbReference type="ARBA" id="ARBA00022490"/>
    </source>
</evidence>
<evidence type="ECO:0000256" key="3">
    <source>
        <dbReference type="ARBA" id="ARBA00022723"/>
    </source>
</evidence>
<reference evidence="10" key="1">
    <citation type="submission" date="2007-06" db="EMBL/GenBank/DDBJ databases">
        <title>Complete sequence of Methanococcus aeolicus Nankai-3.</title>
        <authorList>
            <consortium name="US DOE Joint Genome Institute"/>
            <person name="Copeland A."/>
            <person name="Lucas S."/>
            <person name="Lapidus A."/>
            <person name="Barry K."/>
            <person name="Glavina del Rio T."/>
            <person name="Dalin E."/>
            <person name="Tice H."/>
            <person name="Pitluck S."/>
            <person name="Chain P."/>
            <person name="Malfatti S."/>
            <person name="Shin M."/>
            <person name="Vergez L."/>
            <person name="Schmutz J."/>
            <person name="Larimer F."/>
            <person name="Land M."/>
            <person name="Hauser L."/>
            <person name="Kyrpides N."/>
            <person name="Lykidis A."/>
            <person name="Sieprawska-Lupa M."/>
            <person name="Whitman W.B."/>
            <person name="Richardson P."/>
        </authorList>
    </citation>
    <scope>NUCLEOTIDE SEQUENCE [LARGE SCALE GENOMIC DNA]</scope>
    <source>
        <strain evidence="10">Nankai-3</strain>
    </source>
</reference>
<dbReference type="eggNOG" id="arCOG01872">
    <property type="taxonomic scope" value="Archaea"/>
</dbReference>
<dbReference type="PANTHER" id="PTHR19136:SF81">
    <property type="entry name" value="MOLYBDENUM COFACTOR GUANYLYLTRANSFERASE"/>
    <property type="match status" value="1"/>
</dbReference>
<dbReference type="CDD" id="cd02503">
    <property type="entry name" value="MobA"/>
    <property type="match status" value="1"/>
</dbReference>
<dbReference type="GO" id="GO:0006777">
    <property type="term" value="P:Mo-molybdopterin cofactor biosynthetic process"/>
    <property type="evidence" value="ECO:0007669"/>
    <property type="project" value="UniProtKB-KW"/>
</dbReference>
<dbReference type="Proteomes" id="UP000001106">
    <property type="component" value="Chromosome"/>
</dbReference>
<dbReference type="RefSeq" id="WP_011974182.1">
    <property type="nucleotide sequence ID" value="NC_009635.1"/>
</dbReference>
<comment type="domain">
    <text evidence="8">The N-terminal domain determines nucleotide recognition and specific binding, while the C-terminal domain determines the specific binding to the target protein.</text>
</comment>
<feature type="domain" description="MobA-like NTP transferase" evidence="9">
    <location>
        <begin position="8"/>
        <end position="174"/>
    </location>
</feature>
<keyword evidence="5 8" id="KW-0460">Magnesium</keyword>
<evidence type="ECO:0000313" key="11">
    <source>
        <dbReference type="Proteomes" id="UP000001106"/>
    </source>
</evidence>
<dbReference type="Pfam" id="PF12804">
    <property type="entry name" value="NTP_transf_3"/>
    <property type="match status" value="1"/>
</dbReference>
<comment type="function">
    <text evidence="8">Transfers a GMP moiety from GTP to Mo-molybdopterin (Mo-MPT) cofactor (Moco or molybdenum cofactor) to form Mo-molybdopterin guanine dinucleotide (Mo-MGD) cofactor.</text>
</comment>
<keyword evidence="2 8" id="KW-0808">Transferase</keyword>
<evidence type="ECO:0000256" key="2">
    <source>
        <dbReference type="ARBA" id="ARBA00022679"/>
    </source>
</evidence>
<dbReference type="PANTHER" id="PTHR19136">
    <property type="entry name" value="MOLYBDENUM COFACTOR GUANYLYLTRANSFERASE"/>
    <property type="match status" value="1"/>
</dbReference>
<keyword evidence="1 8" id="KW-0963">Cytoplasm</keyword>
<proteinExistence type="inferred from homology"/>
<comment type="caution">
    <text evidence="8">Lacks conserved residue(s) required for the propagation of feature annotation.</text>
</comment>
<evidence type="ECO:0000256" key="6">
    <source>
        <dbReference type="ARBA" id="ARBA00023134"/>
    </source>
</evidence>
<dbReference type="GO" id="GO:0061603">
    <property type="term" value="F:molybdenum cofactor guanylyltransferase activity"/>
    <property type="evidence" value="ECO:0007669"/>
    <property type="project" value="UniProtKB-EC"/>
</dbReference>
<dbReference type="AlphaFoldDB" id="A6UX28"/>
<dbReference type="HOGENOM" id="CLU_055597_2_2_2"/>
<gene>
    <name evidence="8" type="primary">mobA</name>
    <name evidence="10" type="ordered locus">Maeo_1474</name>
</gene>
<comment type="similarity">
    <text evidence="8">Belongs to the MobA family.</text>
</comment>
<keyword evidence="4 8" id="KW-0547">Nucleotide-binding</keyword>
<evidence type="ECO:0000256" key="7">
    <source>
        <dbReference type="ARBA" id="ARBA00023150"/>
    </source>
</evidence>
<evidence type="ECO:0000256" key="8">
    <source>
        <dbReference type="HAMAP-Rule" id="MF_00316"/>
    </source>
</evidence>
<keyword evidence="6 8" id="KW-0342">GTP-binding</keyword>
<feature type="binding site" evidence="8">
    <location>
        <position position="116"/>
    </location>
    <ligand>
        <name>Mg(2+)</name>
        <dbReference type="ChEBI" id="CHEBI:18420"/>
    </ligand>
</feature>
<dbReference type="EMBL" id="CP000743">
    <property type="protein sequence ID" value="ABR57050.1"/>
    <property type="molecule type" value="Genomic_DNA"/>
</dbReference>
<keyword evidence="7 8" id="KW-0501">Molybdenum cofactor biosynthesis</keyword>
<dbReference type="GO" id="GO:0005525">
    <property type="term" value="F:GTP binding"/>
    <property type="evidence" value="ECO:0007669"/>
    <property type="project" value="UniProtKB-UniRule"/>
</dbReference>
<dbReference type="OrthoDB" id="28434at2157"/>
<name>A6UX28_META3</name>
<dbReference type="SUPFAM" id="SSF53448">
    <property type="entry name" value="Nucleotide-diphospho-sugar transferases"/>
    <property type="match status" value="1"/>
</dbReference>
<feature type="binding site" evidence="8">
    <location>
        <position position="87"/>
    </location>
    <ligand>
        <name>GTP</name>
        <dbReference type="ChEBI" id="CHEBI:37565"/>
    </ligand>
</feature>
<keyword evidence="11" id="KW-1185">Reference proteome</keyword>
<dbReference type="STRING" id="419665.Maeo_1474"/>
<keyword evidence="3 8" id="KW-0479">Metal-binding</keyword>
<dbReference type="GeneID" id="5327695"/>
<dbReference type="InterPro" id="IPR013482">
    <property type="entry name" value="Molybde_CF_guanTrfase"/>
</dbReference>
<dbReference type="HAMAP" id="MF_00316">
    <property type="entry name" value="MobA"/>
    <property type="match status" value="1"/>
</dbReference>
<feature type="binding site" evidence="8">
    <location>
        <position position="116"/>
    </location>
    <ligand>
        <name>GTP</name>
        <dbReference type="ChEBI" id="CHEBI:37565"/>
    </ligand>
</feature>
<organism evidence="10 11">
    <name type="scientific">Methanococcus aeolicus (strain ATCC BAA-1280 / DSM 17508 / OCM 812 / Nankai-3)</name>
    <dbReference type="NCBI Taxonomy" id="419665"/>
    <lineage>
        <taxon>Archaea</taxon>
        <taxon>Methanobacteriati</taxon>
        <taxon>Methanobacteriota</taxon>
        <taxon>Methanomada group</taxon>
        <taxon>Methanococci</taxon>
        <taxon>Methanococcales</taxon>
        <taxon>Methanococcaceae</taxon>
        <taxon>Methanococcus</taxon>
    </lineage>
</organism>
<evidence type="ECO:0000256" key="5">
    <source>
        <dbReference type="ARBA" id="ARBA00022842"/>
    </source>
</evidence>
<evidence type="ECO:0000259" key="9">
    <source>
        <dbReference type="Pfam" id="PF12804"/>
    </source>
</evidence>
<dbReference type="EC" id="2.7.7.77" evidence="8"/>
<dbReference type="InterPro" id="IPR029044">
    <property type="entry name" value="Nucleotide-diphossugar_trans"/>
</dbReference>
<comment type="cofactor">
    <cofactor evidence="8">
        <name>Mg(2+)</name>
        <dbReference type="ChEBI" id="CHEBI:18420"/>
    </cofactor>
</comment>
<dbReference type="InterPro" id="IPR025877">
    <property type="entry name" value="MobA-like_NTP_Trfase"/>
</dbReference>
<sequence length="218" mass="24712">MINKRISAIILSGGKATRMGGEKPFRKVNNNYLIEKVADVLHNMELPFVVVFKHICNSENSANTLNKCDIDNQIHIFKKYNQTITFDILYNKGPLIGILSGMNLIEGGWVLILPCDTPLISENSIKNIINKIPLAESNNCNCIIPKHENGYIEPLFSIYHKSTIKTLEKIIRSSSGDRHPAIRQYINELNPLFVDVNEIDETHKSFVNVNTHNDLNKL</sequence>
<evidence type="ECO:0000313" key="10">
    <source>
        <dbReference type="EMBL" id="ABR57050.1"/>
    </source>
</evidence>